<dbReference type="InterPro" id="IPR047057">
    <property type="entry name" value="MerR_fam"/>
</dbReference>
<dbReference type="Pfam" id="PF00376">
    <property type="entry name" value="MerR"/>
    <property type="match status" value="1"/>
</dbReference>
<keyword evidence="1" id="KW-0805">Transcription regulation</keyword>
<dbReference type="BioCyc" id="TINT75379:TINT_RS01370-MONOMER"/>
<name>D5X484_THIK1</name>
<reference evidence="5" key="1">
    <citation type="submission" date="2010-04" db="EMBL/GenBank/DDBJ databases">
        <title>Complete sequence of Thiomonas intermedia K12.</title>
        <authorList>
            <consortium name="US DOE Joint Genome Institute"/>
            <person name="Lucas S."/>
            <person name="Copeland A."/>
            <person name="Lapidus A."/>
            <person name="Cheng J.-F."/>
            <person name="Bruce D."/>
            <person name="Goodwin L."/>
            <person name="Pitluck S."/>
            <person name="Davenport K."/>
            <person name="Detter J.C."/>
            <person name="Han C."/>
            <person name="Tapia R."/>
            <person name="Land M."/>
            <person name="Hauser L."/>
            <person name="Kyrpides N."/>
            <person name="Ovchinnikova G."/>
            <person name="Kerfeld C.A."/>
            <person name="Cannon G.C."/>
            <person name="Heinhorst S."/>
            <person name="Woyke T."/>
        </authorList>
    </citation>
    <scope>NUCLEOTIDE SEQUENCE [LARGE SCALE GENOMIC DNA]</scope>
    <source>
        <strain evidence="5">K12</strain>
    </source>
</reference>
<gene>
    <name evidence="5" type="ordered locus">Tint_0273</name>
</gene>
<dbReference type="Gene3D" id="1.10.1660.10">
    <property type="match status" value="1"/>
</dbReference>
<evidence type="ECO:0000256" key="3">
    <source>
        <dbReference type="ARBA" id="ARBA00023163"/>
    </source>
</evidence>
<dbReference type="PANTHER" id="PTHR30204">
    <property type="entry name" value="REDOX-CYCLING DRUG-SENSING TRANSCRIPTIONAL ACTIVATOR SOXR"/>
    <property type="match status" value="1"/>
</dbReference>
<dbReference type="PRINTS" id="PR00040">
    <property type="entry name" value="HTHMERR"/>
</dbReference>
<dbReference type="GO" id="GO:0003700">
    <property type="term" value="F:DNA-binding transcription factor activity"/>
    <property type="evidence" value="ECO:0007669"/>
    <property type="project" value="InterPro"/>
</dbReference>
<proteinExistence type="predicted"/>
<accession>D5X484</accession>
<dbReference type="GO" id="GO:0003677">
    <property type="term" value="F:DNA binding"/>
    <property type="evidence" value="ECO:0007669"/>
    <property type="project" value="UniProtKB-KW"/>
</dbReference>
<dbReference type="KEGG" id="tin:Tint_0273"/>
<dbReference type="Pfam" id="PF09278">
    <property type="entry name" value="MerR-DNA-bind"/>
    <property type="match status" value="1"/>
</dbReference>
<dbReference type="InterPro" id="IPR009061">
    <property type="entry name" value="DNA-bd_dom_put_sf"/>
</dbReference>
<dbReference type="CDD" id="cd04770">
    <property type="entry name" value="HTH_HMRTR"/>
    <property type="match status" value="1"/>
</dbReference>
<dbReference type="PANTHER" id="PTHR30204:SF92">
    <property type="entry name" value="HTH-TYPE TRANSCRIPTIONAL REGULATOR ZNTR"/>
    <property type="match status" value="1"/>
</dbReference>
<dbReference type="InterPro" id="IPR000551">
    <property type="entry name" value="MerR-type_HTH_dom"/>
</dbReference>
<evidence type="ECO:0000256" key="2">
    <source>
        <dbReference type="ARBA" id="ARBA00023125"/>
    </source>
</evidence>
<sequence>MPLPQARFESSQLTIGELAQRAQLGAETLRYYERLGLLAPTQRTASGYRLYAPQAIERLDFIRRAQALGFSLAQIGELLALHARPEADMGAVRTLVAQRLAEIDAKMDDLQRMKKGLQTLLDACPGHGPTAQCPILGALRNGEPT</sequence>
<dbReference type="SMART" id="SM00422">
    <property type="entry name" value="HTH_MERR"/>
    <property type="match status" value="1"/>
</dbReference>
<dbReference type="SUPFAM" id="SSF46955">
    <property type="entry name" value="Putative DNA-binding domain"/>
    <property type="match status" value="1"/>
</dbReference>
<protein>
    <submittedName>
        <fullName evidence="5">Transcriptional regulator, MerR family</fullName>
    </submittedName>
</protein>
<evidence type="ECO:0000313" key="5">
    <source>
        <dbReference type="EMBL" id="ADG29685.1"/>
    </source>
</evidence>
<organism evidence="5">
    <name type="scientific">Thiomonas intermedia (strain K12)</name>
    <name type="common">Thiobacillus intermedius</name>
    <dbReference type="NCBI Taxonomy" id="75379"/>
    <lineage>
        <taxon>Bacteria</taxon>
        <taxon>Pseudomonadati</taxon>
        <taxon>Pseudomonadota</taxon>
        <taxon>Betaproteobacteria</taxon>
        <taxon>Burkholderiales</taxon>
        <taxon>Thiomonas</taxon>
    </lineage>
</organism>
<dbReference type="HOGENOM" id="CLU_060077_2_0_4"/>
<feature type="domain" description="HTH merR-type" evidence="4">
    <location>
        <begin position="12"/>
        <end position="81"/>
    </location>
</feature>
<keyword evidence="2" id="KW-0238">DNA-binding</keyword>
<evidence type="ECO:0000259" key="4">
    <source>
        <dbReference type="PROSITE" id="PS50937"/>
    </source>
</evidence>
<dbReference type="AlphaFoldDB" id="D5X484"/>
<dbReference type="eggNOG" id="COG0789">
    <property type="taxonomic scope" value="Bacteria"/>
</dbReference>
<keyword evidence="3" id="KW-0804">Transcription</keyword>
<evidence type="ECO:0000256" key="1">
    <source>
        <dbReference type="ARBA" id="ARBA00023015"/>
    </source>
</evidence>
<dbReference type="STRING" id="75379.Tint_0273"/>
<dbReference type="InterPro" id="IPR015358">
    <property type="entry name" value="Tscrpt_reg_MerR_DNA-bd"/>
</dbReference>
<dbReference type="EMBL" id="CP002021">
    <property type="protein sequence ID" value="ADG29685.1"/>
    <property type="molecule type" value="Genomic_DNA"/>
</dbReference>
<dbReference type="PROSITE" id="PS50937">
    <property type="entry name" value="HTH_MERR_2"/>
    <property type="match status" value="1"/>
</dbReference>